<keyword evidence="1" id="KW-0596">Phosphopantetheine</keyword>
<dbReference type="InterPro" id="IPR013968">
    <property type="entry name" value="PKS_KR"/>
</dbReference>
<dbReference type="GO" id="GO:0005886">
    <property type="term" value="C:plasma membrane"/>
    <property type="evidence" value="ECO:0007669"/>
    <property type="project" value="TreeGrafter"/>
</dbReference>
<proteinExistence type="predicted"/>
<sequence>MDAREILTRVGSGELDLAAASAHLRALEPAEEPVALREPIAVIGLSARFPGAENADEFWNLLLDGTDLVTEVPADRWTGFYDADPAAVGTTVSKWGAFISDATAFDADFFRMTPREAELMDPQARLFLQESWRALENAGLLPSSLAGARCGVYAGVMLNDYLNRIERDSAHSRLPQVMQGNSNSMLAARLAYELDLRGPTATVDTACSSSLVALHMACQSLWLGEADLMIAGGVTLYLTELPYVFMSGAGMLSPTGRERAFDAGADGIVPGEGCAVVVLKPLSRALADGDPVHAVIRASGINSDGRTNGITAPSGRSQAALISSTYERFGVSPAEVDYVECHGTGTPLGDPIEVGALNEVFGSAGLPAGSVPIGSVKTNVGHTSAAAGLAGLVKAIGVVNSGEVPPTLHQARPNPSVPFAEGPFAVASRRTSLAAVDRPRRAAVSAFGFSGTNAHVVVEQAPARGSSPVDGPVVITLSAKRPDGLVAAKRELRRWLAGPGAQASVADVAHTLAVARTHHEHRAAFVVRDRAALLVALAGEPVLSGPPLVVALAEAYLRGENPDWASVYPPGSFRRLALPGYPFAKDRYDVVPAEAGDLDVLDFWRPVRSEAASGDGVVVRFDEPSHQAVIAGFEEVRSALADDSAVVAQAGDSALAAAVESFVRSVRQENPRASISAPCVTTASPLTLSSVDGSAFRRGGVYLITGGMGGIGLALARRLVERHDAKVVVCGRSSHESPGDGIRYVQTDVASRDAVAVLVRDILAEEGALHGVLHAAGVVRDAFLNRKQPSDLAAVLAPKVDGVLALDAATADLPLDFFVLFSSVAALTGNLGQTDYAFGNGYLDGFAVERAGRGDRSGRTLSVEWPLWDGGGMSVPEPVRVIVEQQVGMVPLPVSLGLDALERLLAAPESETGPVVSVFHGDKAKWRAHLREHGLVAERAPDRPAAVVRAPEVAERVLGAFATALGRQPHEFGLTTTVESLGLDSLMIRTLVAQLSRDVAPLGPEAIYGVRDLGELVDHLSAILPVRDGVVAAPERRRDVVDDSAQHRDGFAIVGLAGRYPGAPDLDTFWHNLIGGVDTVSDLPADRFAGTSGARGHFLSGIDRFDPEFFGLSAHDAALIDPQERLFLEVAWEALEDAGYAGDRLNDLVAPDGQRRGVGVFVGVTSSDYQLLGAEEWARGSRTMPTGHYWSLANRVSYLFDLHGPSQPVDTACSSSLVALHQACESIRRGECAAALVGGVNLYLHPSRFRMLRHSGFLAEDGRCRSFGAGGAGFGPGEGAGALLVKPLADAIAAGDVIHGVVLGSAVSHGGRTNGYTAPSPSAQARVLRQALLNADVDPSTVTLLEAHGTGTELGDPVELAALTQTYGTGQQCSLGSVKSAIGHGESAAGIAALTKVLLQLRHRTFAPTLHADPVNPNLDLAQTRFALQHSPAPWNSDVPRRAGISSFGAGGVNAHVIVEEYPRPTTVAESGSQLFVLSGPTPSHAQATAQRIADWARDNSEIDLAAVAATLRTGRAALPCRIAVVARTREELVERLGAAQVSDLRGVRGEHALAGAPETRDFLERLWHNGRLEQLGRLWLDGLGIEWERARRVVPVPPSALLTRPLWFTDREHVVEEVLPAAVPEETPMGPSVLELLVALAEPKAVGATGPFDRERALPELGVDSINLMNLRFEIEERFGMSIPLAELAERPLTELADHITAHRG</sequence>
<dbReference type="PANTHER" id="PTHR43775">
    <property type="entry name" value="FATTY ACID SYNTHASE"/>
    <property type="match status" value="1"/>
</dbReference>
<dbReference type="SUPFAM" id="SSF51735">
    <property type="entry name" value="NAD(P)-binding Rossmann-fold domains"/>
    <property type="match status" value="1"/>
</dbReference>
<keyword evidence="3 6" id="KW-0808">Transferase</keyword>
<dbReference type="PROSITE" id="PS52004">
    <property type="entry name" value="KS3_2"/>
    <property type="match status" value="2"/>
</dbReference>
<organism evidence="6">
    <name type="scientific">uncultured bacterium esnapd11</name>
    <dbReference type="NCBI Taxonomy" id="1366591"/>
    <lineage>
        <taxon>Bacteria</taxon>
        <taxon>environmental samples</taxon>
    </lineage>
</organism>
<dbReference type="InterPro" id="IPR032821">
    <property type="entry name" value="PKS_assoc"/>
</dbReference>
<dbReference type="Pfam" id="PF16197">
    <property type="entry name" value="KAsynt_C_assoc"/>
    <property type="match status" value="2"/>
</dbReference>
<evidence type="ECO:0000256" key="2">
    <source>
        <dbReference type="ARBA" id="ARBA00022553"/>
    </source>
</evidence>
<dbReference type="SMART" id="SM00825">
    <property type="entry name" value="PKS_KS"/>
    <property type="match status" value="2"/>
</dbReference>
<dbReference type="GO" id="GO:0004314">
    <property type="term" value="F:[acyl-carrier-protein] S-malonyltransferase activity"/>
    <property type="evidence" value="ECO:0007669"/>
    <property type="project" value="UniProtKB-EC"/>
</dbReference>
<dbReference type="InterPro" id="IPR014030">
    <property type="entry name" value="Ketoacyl_synth_N"/>
</dbReference>
<reference evidence="6" key="1">
    <citation type="journal article" date="2013" name="Proc. Natl. Acad. Sci. U.S.A.">
        <title>Mapping gene clusters within arrayed metagenomic libraries to expand the structural diversity of biomedically relevant natural products.</title>
        <authorList>
            <person name="Owen J.G."/>
            <person name="Reddy B.V."/>
            <person name="Ternei M.A."/>
            <person name="Charlop-Powers Z."/>
            <person name="Calle P.Y."/>
            <person name="Kim J.H."/>
            <person name="Brady S.F."/>
        </authorList>
    </citation>
    <scope>NUCLEOTIDE SEQUENCE</scope>
</reference>
<feature type="domain" description="Carrier" evidence="4">
    <location>
        <begin position="1628"/>
        <end position="1706"/>
    </location>
</feature>
<evidence type="ECO:0000259" key="5">
    <source>
        <dbReference type="PROSITE" id="PS52004"/>
    </source>
</evidence>
<dbReference type="EC" id="2.3.1.39" evidence="6"/>
<evidence type="ECO:0000313" key="6">
    <source>
        <dbReference type="EMBL" id="AGS49609.1"/>
    </source>
</evidence>
<keyword evidence="2" id="KW-0597">Phosphoprotein</keyword>
<dbReference type="PANTHER" id="PTHR43775:SF37">
    <property type="entry name" value="SI:DKEY-61P9.11"/>
    <property type="match status" value="1"/>
</dbReference>
<keyword evidence="6" id="KW-0012">Acyltransferase</keyword>
<dbReference type="SUPFAM" id="SSF53901">
    <property type="entry name" value="Thiolase-like"/>
    <property type="match status" value="2"/>
</dbReference>
<dbReference type="SMART" id="SM00823">
    <property type="entry name" value="PKS_PP"/>
    <property type="match status" value="2"/>
</dbReference>
<feature type="domain" description="Ketosynthase family 3 (KS3)" evidence="5">
    <location>
        <begin position="37"/>
        <end position="460"/>
    </location>
</feature>
<dbReference type="InterPro" id="IPR050091">
    <property type="entry name" value="PKS_NRPS_Biosynth_Enz"/>
</dbReference>
<dbReference type="FunFam" id="3.40.47.10:FF:000019">
    <property type="entry name" value="Polyketide synthase type I"/>
    <property type="match status" value="1"/>
</dbReference>
<dbReference type="GO" id="GO:0006633">
    <property type="term" value="P:fatty acid biosynthetic process"/>
    <property type="evidence" value="ECO:0007669"/>
    <property type="project" value="InterPro"/>
</dbReference>
<dbReference type="CDD" id="cd00833">
    <property type="entry name" value="PKS"/>
    <property type="match status" value="2"/>
</dbReference>
<dbReference type="PROSITE" id="PS00012">
    <property type="entry name" value="PHOSPHOPANTETHEINE"/>
    <property type="match status" value="1"/>
</dbReference>
<dbReference type="CDD" id="cd08953">
    <property type="entry name" value="KR_2_SDR_x"/>
    <property type="match status" value="1"/>
</dbReference>
<dbReference type="EMBL" id="KF264550">
    <property type="protein sequence ID" value="AGS49609.1"/>
    <property type="molecule type" value="Genomic_DNA"/>
</dbReference>
<dbReference type="Gene3D" id="1.10.1240.100">
    <property type="match status" value="2"/>
</dbReference>
<dbReference type="InterPro" id="IPR006162">
    <property type="entry name" value="Ppantetheine_attach_site"/>
</dbReference>
<dbReference type="Gene3D" id="3.40.50.720">
    <property type="entry name" value="NAD(P)-binding Rossmann-like Domain"/>
    <property type="match status" value="1"/>
</dbReference>
<dbReference type="GO" id="GO:0005737">
    <property type="term" value="C:cytoplasm"/>
    <property type="evidence" value="ECO:0007669"/>
    <property type="project" value="TreeGrafter"/>
</dbReference>
<dbReference type="Pfam" id="PF00550">
    <property type="entry name" value="PP-binding"/>
    <property type="match status" value="2"/>
</dbReference>
<dbReference type="InterPro" id="IPR016039">
    <property type="entry name" value="Thiolase-like"/>
</dbReference>
<dbReference type="GO" id="GO:0071770">
    <property type="term" value="P:DIM/DIP cell wall layer assembly"/>
    <property type="evidence" value="ECO:0007669"/>
    <property type="project" value="TreeGrafter"/>
</dbReference>
<dbReference type="Gene3D" id="1.10.1200.10">
    <property type="entry name" value="ACP-like"/>
    <property type="match status" value="2"/>
</dbReference>
<dbReference type="InterPro" id="IPR020806">
    <property type="entry name" value="PKS_PP-bd"/>
</dbReference>
<dbReference type="GO" id="GO:0004312">
    <property type="term" value="F:fatty acid synthase activity"/>
    <property type="evidence" value="ECO:0007669"/>
    <property type="project" value="TreeGrafter"/>
</dbReference>
<dbReference type="InterPro" id="IPR014031">
    <property type="entry name" value="Ketoacyl_synth_C"/>
</dbReference>
<dbReference type="PROSITE" id="PS00606">
    <property type="entry name" value="KS3_1"/>
    <property type="match status" value="2"/>
</dbReference>
<dbReference type="SMART" id="SM00822">
    <property type="entry name" value="PKS_KR"/>
    <property type="match status" value="1"/>
</dbReference>
<dbReference type="PROSITE" id="PS50075">
    <property type="entry name" value="CARRIER"/>
    <property type="match status" value="1"/>
</dbReference>
<evidence type="ECO:0000256" key="1">
    <source>
        <dbReference type="ARBA" id="ARBA00022450"/>
    </source>
</evidence>
<dbReference type="InterPro" id="IPR018201">
    <property type="entry name" value="Ketoacyl_synth_AS"/>
</dbReference>
<dbReference type="Gene3D" id="3.40.47.10">
    <property type="match status" value="2"/>
</dbReference>
<dbReference type="Pfam" id="PF02801">
    <property type="entry name" value="Ketoacyl-synt_C"/>
    <property type="match status" value="2"/>
</dbReference>
<accession>S5UB64</accession>
<dbReference type="Pfam" id="PF00109">
    <property type="entry name" value="ketoacyl-synt"/>
    <property type="match status" value="2"/>
</dbReference>
<dbReference type="SUPFAM" id="SSF47336">
    <property type="entry name" value="ACP-like"/>
    <property type="match status" value="2"/>
</dbReference>
<dbReference type="InterPro" id="IPR036736">
    <property type="entry name" value="ACP-like_sf"/>
</dbReference>
<evidence type="ECO:0000259" key="4">
    <source>
        <dbReference type="PROSITE" id="PS50075"/>
    </source>
</evidence>
<name>S5UB64_9BACT</name>
<evidence type="ECO:0000256" key="3">
    <source>
        <dbReference type="ARBA" id="ARBA00022679"/>
    </source>
</evidence>
<dbReference type="GO" id="GO:0031177">
    <property type="term" value="F:phosphopantetheine binding"/>
    <property type="evidence" value="ECO:0007669"/>
    <property type="project" value="InterPro"/>
</dbReference>
<dbReference type="InterPro" id="IPR036291">
    <property type="entry name" value="NAD(P)-bd_dom_sf"/>
</dbReference>
<protein>
    <submittedName>
        <fullName evidence="6">Malonyl CoA-acyl carrier protein transacylase</fullName>
        <ecNumber evidence="6">2.3.1.39</ecNumber>
    </submittedName>
</protein>
<dbReference type="GO" id="GO:0004315">
    <property type="term" value="F:3-oxoacyl-[acyl-carrier-protein] synthase activity"/>
    <property type="evidence" value="ECO:0007669"/>
    <property type="project" value="InterPro"/>
</dbReference>
<dbReference type="InterPro" id="IPR009081">
    <property type="entry name" value="PP-bd_ACP"/>
</dbReference>
<dbReference type="InterPro" id="IPR020841">
    <property type="entry name" value="PKS_Beta-ketoAc_synthase_dom"/>
</dbReference>
<dbReference type="Pfam" id="PF08659">
    <property type="entry name" value="KR"/>
    <property type="match status" value="1"/>
</dbReference>
<feature type="domain" description="Ketosynthase family 3 (KS3)" evidence="5">
    <location>
        <begin position="1048"/>
        <end position="1461"/>
    </location>
</feature>
<dbReference type="InterPro" id="IPR057326">
    <property type="entry name" value="KR_dom"/>
</dbReference>